<organism evidence="2 3">
    <name type="scientific">Cupriavidus neocaledonicus</name>
    <dbReference type="NCBI Taxonomy" id="1040979"/>
    <lineage>
        <taxon>Bacteria</taxon>
        <taxon>Pseudomonadati</taxon>
        <taxon>Pseudomonadota</taxon>
        <taxon>Betaproteobacteria</taxon>
        <taxon>Burkholderiales</taxon>
        <taxon>Burkholderiaceae</taxon>
        <taxon>Cupriavidus</taxon>
    </lineage>
</organism>
<evidence type="ECO:0000313" key="1">
    <source>
        <dbReference type="EMBL" id="SOZ39869.1"/>
    </source>
</evidence>
<geneLocation type="plasmid" evidence="3">
    <name>ii</name>
</geneLocation>
<protein>
    <submittedName>
        <fullName evidence="1">Bacteriophage protein (Modular protein)</fullName>
    </submittedName>
</protein>
<evidence type="ECO:0000313" key="4">
    <source>
        <dbReference type="Proteomes" id="UP000256710"/>
    </source>
</evidence>
<accession>A0A375HVP5</accession>
<sequence>MPRPSARSNGGASGSSRASMEFVVLYIHTVLVFQHPLVIRARLTSDTPFAGRPGIATMSDDTIPRGVPNLSLCIVPVECRANLSMSSAMGKDSRIEWTHHTFNPWWGCVKVSPACDNCYAETWAKRLGEGLWGPETPRRFFSESHWKDPLRWNRDAAKDGVRRRVFCASMADVFENRDDLKEPRLRLLKLIAETPNLDWLLLTKRIHLVRKQLPKGYEFPRNVWLGATVENQASANKRIKYLLQFSSPSVRFLSCEPLLSAIDLSEFLRPNQLGNRVDWVIAGGESGAHSRPMDPQWPADIQRQCFAAKVPFHFKQWGHWAPLEYVSEVLRKSTPIRVFRQDHSEVPVAAVGKGKTGRVLLGRHWDQFPKTSFK</sequence>
<dbReference type="Pfam" id="PF07505">
    <property type="entry name" value="DUF5131"/>
    <property type="match status" value="1"/>
</dbReference>
<dbReference type="InterPro" id="IPR011101">
    <property type="entry name" value="DUF5131"/>
</dbReference>
<name>A0A375HVP5_9BURK</name>
<dbReference type="EMBL" id="LT984807">
    <property type="protein sequence ID" value="SPD60797.1"/>
    <property type="molecule type" value="Genomic_DNA"/>
</dbReference>
<reference evidence="3 4" key="1">
    <citation type="submission" date="2018-01" db="EMBL/GenBank/DDBJ databases">
        <authorList>
            <person name="Clerissi C."/>
        </authorList>
    </citation>
    <scope>NUCLEOTIDE SEQUENCE [LARGE SCALE GENOMIC DNA]</scope>
    <source>
        <strain evidence="1">Cupriavidus taiwanensis STM 6082</strain>
        <strain evidence="2">Cupriavidus taiwanensis STM 6160</strain>
        <plasmid evidence="2">II</plasmid>
        <plasmid evidence="3">ii</plasmid>
    </source>
</reference>
<proteinExistence type="predicted"/>
<dbReference type="Proteomes" id="UP000255168">
    <property type="component" value="Plasmid II"/>
</dbReference>
<gene>
    <name evidence="1" type="ORF">CBM2605_B50041</name>
    <name evidence="2" type="ORF">CBM2607_MP21455</name>
</gene>
<dbReference type="EMBL" id="OFTC01000044">
    <property type="protein sequence ID" value="SOZ39869.1"/>
    <property type="molecule type" value="Genomic_DNA"/>
</dbReference>
<keyword evidence="2" id="KW-0614">Plasmid</keyword>
<evidence type="ECO:0000313" key="3">
    <source>
        <dbReference type="Proteomes" id="UP000255168"/>
    </source>
</evidence>
<keyword evidence="4" id="KW-1185">Reference proteome</keyword>
<dbReference type="Proteomes" id="UP000256710">
    <property type="component" value="Unassembled WGS sequence"/>
</dbReference>
<evidence type="ECO:0000313" key="2">
    <source>
        <dbReference type="EMBL" id="SPD60797.1"/>
    </source>
</evidence>
<geneLocation type="plasmid" evidence="2">
    <name>II</name>
</geneLocation>
<dbReference type="AlphaFoldDB" id="A0A375HVP5"/>